<gene>
    <name evidence="1" type="ORF">METZ01_LOCUS415491</name>
</gene>
<name>A0A382WUV1_9ZZZZ</name>
<proteinExistence type="predicted"/>
<accession>A0A382WUV1</accession>
<dbReference type="EMBL" id="UINC01162725">
    <property type="protein sequence ID" value="SVD62637.1"/>
    <property type="molecule type" value="Genomic_DNA"/>
</dbReference>
<evidence type="ECO:0000313" key="1">
    <source>
        <dbReference type="EMBL" id="SVD62637.1"/>
    </source>
</evidence>
<protein>
    <submittedName>
        <fullName evidence="1">Uncharacterized protein</fullName>
    </submittedName>
</protein>
<organism evidence="1">
    <name type="scientific">marine metagenome</name>
    <dbReference type="NCBI Taxonomy" id="408172"/>
    <lineage>
        <taxon>unclassified sequences</taxon>
        <taxon>metagenomes</taxon>
        <taxon>ecological metagenomes</taxon>
    </lineage>
</organism>
<reference evidence="1" key="1">
    <citation type="submission" date="2018-05" db="EMBL/GenBank/DDBJ databases">
        <authorList>
            <person name="Lanie J.A."/>
            <person name="Ng W.-L."/>
            <person name="Kazmierczak K.M."/>
            <person name="Andrzejewski T.M."/>
            <person name="Davidsen T.M."/>
            <person name="Wayne K.J."/>
            <person name="Tettelin H."/>
            <person name="Glass J.I."/>
            <person name="Rusch D."/>
            <person name="Podicherti R."/>
            <person name="Tsui H.-C.T."/>
            <person name="Winkler M.E."/>
        </authorList>
    </citation>
    <scope>NUCLEOTIDE SEQUENCE</scope>
</reference>
<sequence>MPGCWDASGKDNALSVLVQIGVALSDSRAWQSPGLLRVTAAGGCGDTRPNSTPSVMVDL</sequence>
<dbReference type="AlphaFoldDB" id="A0A382WUV1"/>